<reference evidence="1 2" key="1">
    <citation type="submission" date="2022-04" db="EMBL/GenBank/DDBJ databases">
        <title>Leucobacter sp. isolated from rhizosphere of onion.</title>
        <authorList>
            <person name="Won M."/>
            <person name="Lee C.-M."/>
            <person name="Woen H.-Y."/>
            <person name="Kwon S.-W."/>
        </authorList>
    </citation>
    <scope>NUCLEOTIDE SEQUENCE [LARGE SCALE GENOMIC DNA]</scope>
    <source>
        <strain evidence="1 2">H25R-14</strain>
    </source>
</reference>
<organism evidence="1 2">
    <name type="scientific">Leucobacter rhizosphaerae</name>
    <dbReference type="NCBI Taxonomy" id="2932245"/>
    <lineage>
        <taxon>Bacteria</taxon>
        <taxon>Bacillati</taxon>
        <taxon>Actinomycetota</taxon>
        <taxon>Actinomycetes</taxon>
        <taxon>Micrococcales</taxon>
        <taxon>Microbacteriaceae</taxon>
        <taxon>Leucobacter</taxon>
    </lineage>
</organism>
<proteinExistence type="predicted"/>
<name>A0ABY4FWW5_9MICO</name>
<dbReference type="EMBL" id="CP095043">
    <property type="protein sequence ID" value="UOQ60800.1"/>
    <property type="molecule type" value="Genomic_DNA"/>
</dbReference>
<evidence type="ECO:0008006" key="3">
    <source>
        <dbReference type="Google" id="ProtNLM"/>
    </source>
</evidence>
<protein>
    <recommendedName>
        <fullName evidence="3">AbiEi antitoxin C-terminal domain-containing protein</fullName>
    </recommendedName>
</protein>
<sequence length="197" mass="21752">MALPTSPPRATSGPHLLAPTLSAIPRTDLWPVAIRSAELHRGTLVRCGPGTRPVGWPETPRVRAHALAPWLTEQRIAVQRVAAWIWGAARDPGTPLHFAMRGSRRAFRTASRIVELHEFQFVPGDLVPLDQALVTSPLRTVFDLLRSPADFTRTDHVACRLLLGRAPDGAERLHERLRSAGRPFRAQALARLERCAG</sequence>
<dbReference type="Proteomes" id="UP000831775">
    <property type="component" value="Chromosome"/>
</dbReference>
<evidence type="ECO:0000313" key="2">
    <source>
        <dbReference type="Proteomes" id="UP000831775"/>
    </source>
</evidence>
<accession>A0ABY4FWW5</accession>
<keyword evidence="2" id="KW-1185">Reference proteome</keyword>
<gene>
    <name evidence="1" type="ORF">MUN76_02110</name>
</gene>
<dbReference type="RefSeq" id="WP_244686725.1">
    <property type="nucleotide sequence ID" value="NZ_CP095043.1"/>
</dbReference>
<evidence type="ECO:0000313" key="1">
    <source>
        <dbReference type="EMBL" id="UOQ60800.1"/>
    </source>
</evidence>